<evidence type="ECO:0000256" key="1">
    <source>
        <dbReference type="ARBA" id="ARBA00008226"/>
    </source>
</evidence>
<dbReference type="PANTHER" id="PTHR43707:SF1">
    <property type="entry name" value="HISTIDINE--TRNA LIGASE, MITOCHONDRIAL-RELATED"/>
    <property type="match status" value="1"/>
</dbReference>
<dbReference type="InterPro" id="IPR036621">
    <property type="entry name" value="Anticodon-bd_dom_sf"/>
</dbReference>
<keyword evidence="3 9" id="KW-0436">Ligase</keyword>
<proteinExistence type="inferred from homology"/>
<feature type="domain" description="Aminoacyl-transfer RNA synthetases class-II family profile" evidence="10">
    <location>
        <begin position="1"/>
        <end position="325"/>
    </location>
</feature>
<dbReference type="CDD" id="cd00773">
    <property type="entry name" value="HisRS-like_core"/>
    <property type="match status" value="1"/>
</dbReference>
<dbReference type="Pfam" id="PF13393">
    <property type="entry name" value="tRNA-synt_His"/>
    <property type="match status" value="1"/>
</dbReference>
<dbReference type="RefSeq" id="WP_274272410.1">
    <property type="nucleotide sequence ID" value="NZ_CP117834.1"/>
</dbReference>
<dbReference type="InterPro" id="IPR015807">
    <property type="entry name" value="His-tRNA-ligase"/>
</dbReference>
<keyword evidence="7 9" id="KW-0030">Aminoacyl-tRNA synthetase</keyword>
<dbReference type="Pfam" id="PF03129">
    <property type="entry name" value="HGTP_anticodon"/>
    <property type="match status" value="1"/>
</dbReference>
<dbReference type="EC" id="6.1.1.21" evidence="9"/>
<sequence>MSIRLPRGTQDILPEDAVVWQLIEKTAKEVCQAYHFEEIRTPIFEHTEVFTRGVGDTTDIVQKEMYTFKDRGDRSLTLRPEGTASVVRSYVENKLYGEANALTKLYYTGPMFRYERPQAGRMRQFVQFGVEALGSANPHLDAEVLALLIEICNRLGLVNLKLVINSLGDKESRDAHRQALINHFEPSIEEFCSDCQTRLTKNPLRILDCKKDREHPLMKTAPAILDFLNDESRQYFENVKQTLDQLGIAYEVDATLVRGLDYYNHTAFELMSTAPGFGAITTLCGGGRYNGLVQEFGGPETPGIGFAFSIERFILAMKAEGVTLPERPKLDAYIVALGDEANQRAAVLLNDLRKQGFRADKDYMAKKMKAQFKAADRNGATCTIIIGEDELANEQAVIRHMVSGEQKTVAYQSIVMELGESIKGGSES</sequence>
<dbReference type="EMBL" id="CP117834">
    <property type="protein sequence ID" value="WDF02881.1"/>
    <property type="molecule type" value="Genomic_DNA"/>
</dbReference>
<evidence type="ECO:0000256" key="4">
    <source>
        <dbReference type="ARBA" id="ARBA00022741"/>
    </source>
</evidence>
<organism evidence="11 12">
    <name type="scientific">Shouchella hunanensis</name>
    <dbReference type="NCBI Taxonomy" id="766894"/>
    <lineage>
        <taxon>Bacteria</taxon>
        <taxon>Bacillati</taxon>
        <taxon>Bacillota</taxon>
        <taxon>Bacilli</taxon>
        <taxon>Bacillales</taxon>
        <taxon>Bacillaceae</taxon>
        <taxon>Shouchella</taxon>
    </lineage>
</organism>
<dbReference type="Proteomes" id="UP001215143">
    <property type="component" value="Chromosome"/>
</dbReference>
<accession>A0ABY7W494</accession>
<evidence type="ECO:0000256" key="5">
    <source>
        <dbReference type="ARBA" id="ARBA00022840"/>
    </source>
</evidence>
<dbReference type="PIRSF" id="PIRSF001549">
    <property type="entry name" value="His-tRNA_synth"/>
    <property type="match status" value="1"/>
</dbReference>
<dbReference type="InterPro" id="IPR004154">
    <property type="entry name" value="Anticodon-bd"/>
</dbReference>
<dbReference type="InterPro" id="IPR045864">
    <property type="entry name" value="aa-tRNA-synth_II/BPL/LPL"/>
</dbReference>
<evidence type="ECO:0000256" key="6">
    <source>
        <dbReference type="ARBA" id="ARBA00022917"/>
    </source>
</evidence>
<comment type="catalytic activity">
    <reaction evidence="8 9">
        <text>tRNA(His) + L-histidine + ATP = L-histidyl-tRNA(His) + AMP + diphosphate + H(+)</text>
        <dbReference type="Rhea" id="RHEA:17313"/>
        <dbReference type="Rhea" id="RHEA-COMP:9665"/>
        <dbReference type="Rhea" id="RHEA-COMP:9689"/>
        <dbReference type="ChEBI" id="CHEBI:15378"/>
        <dbReference type="ChEBI" id="CHEBI:30616"/>
        <dbReference type="ChEBI" id="CHEBI:33019"/>
        <dbReference type="ChEBI" id="CHEBI:57595"/>
        <dbReference type="ChEBI" id="CHEBI:78442"/>
        <dbReference type="ChEBI" id="CHEBI:78527"/>
        <dbReference type="ChEBI" id="CHEBI:456215"/>
        <dbReference type="EC" id="6.1.1.21"/>
    </reaction>
</comment>
<dbReference type="PROSITE" id="PS50862">
    <property type="entry name" value="AA_TRNA_LIGASE_II"/>
    <property type="match status" value="1"/>
</dbReference>
<dbReference type="InterPro" id="IPR006195">
    <property type="entry name" value="aa-tRNA-synth_II"/>
</dbReference>
<dbReference type="InterPro" id="IPR041715">
    <property type="entry name" value="HisRS-like_core"/>
</dbReference>
<evidence type="ECO:0000259" key="10">
    <source>
        <dbReference type="PROSITE" id="PS50862"/>
    </source>
</evidence>
<dbReference type="HAMAP" id="MF_00127">
    <property type="entry name" value="His_tRNA_synth"/>
    <property type="match status" value="1"/>
</dbReference>
<evidence type="ECO:0000256" key="3">
    <source>
        <dbReference type="ARBA" id="ARBA00022598"/>
    </source>
</evidence>
<dbReference type="Gene3D" id="3.30.930.10">
    <property type="entry name" value="Bira Bifunctional Protein, Domain 2"/>
    <property type="match status" value="1"/>
</dbReference>
<comment type="similarity">
    <text evidence="1 9">Belongs to the class-II aminoacyl-tRNA synthetase family.</text>
</comment>
<dbReference type="InterPro" id="IPR004516">
    <property type="entry name" value="HisRS/HisZ"/>
</dbReference>
<keyword evidence="2 9" id="KW-0963">Cytoplasm</keyword>
<evidence type="ECO:0000256" key="2">
    <source>
        <dbReference type="ARBA" id="ARBA00022490"/>
    </source>
</evidence>
<evidence type="ECO:0000256" key="8">
    <source>
        <dbReference type="ARBA" id="ARBA00047639"/>
    </source>
</evidence>
<reference evidence="11 12" key="1">
    <citation type="submission" date="2023-02" db="EMBL/GenBank/DDBJ databases">
        <authorList>
            <person name="Liu G."/>
        </authorList>
    </citation>
    <scope>NUCLEOTIDE SEQUENCE [LARGE SCALE GENOMIC DNA]</scope>
    <source>
        <strain evidence="11 12">DSM 23008</strain>
    </source>
</reference>
<keyword evidence="4 9" id="KW-0547">Nucleotide-binding</keyword>
<gene>
    <name evidence="9 11" type="primary">hisS</name>
    <name evidence="11" type="ORF">PQ477_15435</name>
</gene>
<dbReference type="Gene3D" id="3.40.50.800">
    <property type="entry name" value="Anticodon-binding domain"/>
    <property type="match status" value="1"/>
</dbReference>
<protein>
    <recommendedName>
        <fullName evidence="9">Histidine--tRNA ligase</fullName>
        <ecNumber evidence="9">6.1.1.21</ecNumber>
    </recommendedName>
    <alternativeName>
        <fullName evidence="9">Histidyl-tRNA synthetase</fullName>
        <shortName evidence="9">HisRS</shortName>
    </alternativeName>
</protein>
<dbReference type="SUPFAM" id="SSF52954">
    <property type="entry name" value="Class II aaRS ABD-related"/>
    <property type="match status" value="1"/>
</dbReference>
<dbReference type="InterPro" id="IPR033656">
    <property type="entry name" value="HisRS_anticodon"/>
</dbReference>
<comment type="subcellular location">
    <subcellularLocation>
        <location evidence="9">Cytoplasm</location>
    </subcellularLocation>
</comment>
<keyword evidence="5 9" id="KW-0067">ATP-binding</keyword>
<dbReference type="GO" id="GO:0004821">
    <property type="term" value="F:histidine-tRNA ligase activity"/>
    <property type="evidence" value="ECO:0007669"/>
    <property type="project" value="UniProtKB-EC"/>
</dbReference>
<dbReference type="CDD" id="cd00859">
    <property type="entry name" value="HisRS_anticodon"/>
    <property type="match status" value="1"/>
</dbReference>
<keyword evidence="6 9" id="KW-0648">Protein biosynthesis</keyword>
<evidence type="ECO:0000256" key="7">
    <source>
        <dbReference type="ARBA" id="ARBA00023146"/>
    </source>
</evidence>
<dbReference type="NCBIfam" id="TIGR00442">
    <property type="entry name" value="hisS"/>
    <property type="match status" value="1"/>
</dbReference>
<dbReference type="SUPFAM" id="SSF55681">
    <property type="entry name" value="Class II aaRS and biotin synthetases"/>
    <property type="match status" value="1"/>
</dbReference>
<keyword evidence="12" id="KW-1185">Reference proteome</keyword>
<evidence type="ECO:0000313" key="11">
    <source>
        <dbReference type="EMBL" id="WDF02881.1"/>
    </source>
</evidence>
<evidence type="ECO:0000313" key="12">
    <source>
        <dbReference type="Proteomes" id="UP001215143"/>
    </source>
</evidence>
<dbReference type="PANTHER" id="PTHR43707">
    <property type="entry name" value="HISTIDYL-TRNA SYNTHETASE"/>
    <property type="match status" value="1"/>
</dbReference>
<name>A0ABY7W494_9BACI</name>
<comment type="subunit">
    <text evidence="9">Homodimer.</text>
</comment>
<evidence type="ECO:0000256" key="9">
    <source>
        <dbReference type="HAMAP-Rule" id="MF_00127"/>
    </source>
</evidence>